<dbReference type="OrthoDB" id="1507006at2759"/>
<dbReference type="GO" id="GO:0004674">
    <property type="term" value="F:protein serine/threonine kinase activity"/>
    <property type="evidence" value="ECO:0007669"/>
    <property type="project" value="UniProtKB-EC"/>
</dbReference>
<keyword evidence="7" id="KW-0812">Transmembrane</keyword>
<gene>
    <name evidence="10" type="ORF">G2W53_032265</name>
</gene>
<keyword evidence="3" id="KW-0732">Signal</keyword>
<dbReference type="Pfam" id="PF13947">
    <property type="entry name" value="GUB_WAK_bind"/>
    <property type="match status" value="1"/>
</dbReference>
<reference evidence="10" key="1">
    <citation type="submission" date="2020-09" db="EMBL/GenBank/DDBJ databases">
        <title>Genome-Enabled Discovery of Anthraquinone Biosynthesis in Senna tora.</title>
        <authorList>
            <person name="Kang S.-H."/>
            <person name="Pandey R.P."/>
            <person name="Lee C.-M."/>
            <person name="Sim J.-S."/>
            <person name="Jeong J.-T."/>
            <person name="Choi B.-S."/>
            <person name="Jung M."/>
            <person name="Ginzburg D."/>
            <person name="Zhao K."/>
            <person name="Won S.Y."/>
            <person name="Oh T.-J."/>
            <person name="Yu Y."/>
            <person name="Kim N.-H."/>
            <person name="Lee O.R."/>
            <person name="Lee T.-H."/>
            <person name="Bashyal P."/>
            <person name="Kim T.-S."/>
            <person name="Lee W.-H."/>
            <person name="Kawkins C."/>
            <person name="Kim C.-K."/>
            <person name="Kim J.S."/>
            <person name="Ahn B.O."/>
            <person name="Rhee S.Y."/>
            <person name="Sohng J.K."/>
        </authorList>
    </citation>
    <scope>NUCLEOTIDE SEQUENCE</scope>
    <source>
        <tissue evidence="10">Leaf</tissue>
    </source>
</reference>
<dbReference type="Proteomes" id="UP000634136">
    <property type="component" value="Unassembled WGS sequence"/>
</dbReference>
<dbReference type="AlphaFoldDB" id="A0A834T7F7"/>
<keyword evidence="7" id="KW-0472">Membrane</keyword>
<evidence type="ECO:0000256" key="3">
    <source>
        <dbReference type="ARBA" id="ARBA00022729"/>
    </source>
</evidence>
<keyword evidence="10" id="KW-0418">Kinase</keyword>
<dbReference type="EMBL" id="JAAIUW010000010">
    <property type="protein sequence ID" value="KAF7811289.1"/>
    <property type="molecule type" value="Genomic_DNA"/>
</dbReference>
<organism evidence="10 11">
    <name type="scientific">Senna tora</name>
    <dbReference type="NCBI Taxonomy" id="362788"/>
    <lineage>
        <taxon>Eukaryota</taxon>
        <taxon>Viridiplantae</taxon>
        <taxon>Streptophyta</taxon>
        <taxon>Embryophyta</taxon>
        <taxon>Tracheophyta</taxon>
        <taxon>Spermatophyta</taxon>
        <taxon>Magnoliopsida</taxon>
        <taxon>eudicotyledons</taxon>
        <taxon>Gunneridae</taxon>
        <taxon>Pentapetalae</taxon>
        <taxon>rosids</taxon>
        <taxon>fabids</taxon>
        <taxon>Fabales</taxon>
        <taxon>Fabaceae</taxon>
        <taxon>Caesalpinioideae</taxon>
        <taxon>Cassia clade</taxon>
        <taxon>Senna</taxon>
    </lineage>
</organism>
<evidence type="ECO:0000259" key="8">
    <source>
        <dbReference type="Pfam" id="PF13947"/>
    </source>
</evidence>
<evidence type="ECO:0000313" key="11">
    <source>
        <dbReference type="Proteomes" id="UP000634136"/>
    </source>
</evidence>
<keyword evidence="10" id="KW-0808">Transferase</keyword>
<dbReference type="InterPro" id="IPR032872">
    <property type="entry name" value="WAK_assoc_C"/>
</dbReference>
<keyword evidence="10" id="KW-0675">Receptor</keyword>
<evidence type="ECO:0000256" key="1">
    <source>
        <dbReference type="ARBA" id="ARBA00004167"/>
    </source>
</evidence>
<feature type="domain" description="Wall-associated receptor kinase galacturonan-binding" evidence="8">
    <location>
        <begin position="38"/>
        <end position="103"/>
    </location>
</feature>
<dbReference type="InterPro" id="IPR025287">
    <property type="entry name" value="WAK_GUB"/>
</dbReference>
<evidence type="ECO:0000256" key="2">
    <source>
        <dbReference type="ARBA" id="ARBA00012513"/>
    </source>
</evidence>
<comment type="catalytic activity">
    <reaction evidence="5">
        <text>L-threonyl-[protein] + ATP = O-phospho-L-threonyl-[protein] + ADP + H(+)</text>
        <dbReference type="Rhea" id="RHEA:46608"/>
        <dbReference type="Rhea" id="RHEA-COMP:11060"/>
        <dbReference type="Rhea" id="RHEA-COMP:11605"/>
        <dbReference type="ChEBI" id="CHEBI:15378"/>
        <dbReference type="ChEBI" id="CHEBI:30013"/>
        <dbReference type="ChEBI" id="CHEBI:30616"/>
        <dbReference type="ChEBI" id="CHEBI:61977"/>
        <dbReference type="ChEBI" id="CHEBI:456216"/>
        <dbReference type="EC" id="2.7.11.1"/>
    </reaction>
</comment>
<dbReference type="Pfam" id="PF14380">
    <property type="entry name" value="WAK_assoc"/>
    <property type="match status" value="1"/>
</dbReference>
<keyword evidence="11" id="KW-1185">Reference proteome</keyword>
<evidence type="ECO:0000256" key="4">
    <source>
        <dbReference type="ARBA" id="ARBA00023180"/>
    </source>
</evidence>
<dbReference type="GO" id="GO:0030247">
    <property type="term" value="F:polysaccharide binding"/>
    <property type="evidence" value="ECO:0007669"/>
    <property type="project" value="InterPro"/>
</dbReference>
<feature type="domain" description="Wall-associated receptor kinase C-terminal" evidence="9">
    <location>
        <begin position="180"/>
        <end position="249"/>
    </location>
</feature>
<evidence type="ECO:0000313" key="10">
    <source>
        <dbReference type="EMBL" id="KAF7811289.1"/>
    </source>
</evidence>
<evidence type="ECO:0000259" key="9">
    <source>
        <dbReference type="Pfam" id="PF14380"/>
    </source>
</evidence>
<evidence type="ECO:0000256" key="7">
    <source>
        <dbReference type="SAM" id="Phobius"/>
    </source>
</evidence>
<dbReference type="EC" id="2.7.11.1" evidence="2"/>
<proteinExistence type="predicted"/>
<keyword evidence="7" id="KW-1133">Transmembrane helix</keyword>
<comment type="subcellular location">
    <subcellularLocation>
        <location evidence="1">Membrane</location>
        <topology evidence="1">Single-pass membrane protein</topology>
    </subcellularLocation>
</comment>
<dbReference type="PANTHER" id="PTHR33138:SF11">
    <property type="entry name" value="KINASE-LIKE PROTEIN"/>
    <property type="match status" value="1"/>
</dbReference>
<evidence type="ECO:0000256" key="5">
    <source>
        <dbReference type="ARBA" id="ARBA00047899"/>
    </source>
</evidence>
<feature type="transmembrane region" description="Helical" evidence="7">
    <location>
        <begin position="7"/>
        <end position="27"/>
    </location>
</feature>
<evidence type="ECO:0000256" key="6">
    <source>
        <dbReference type="ARBA" id="ARBA00048679"/>
    </source>
</evidence>
<dbReference type="PANTHER" id="PTHR33138">
    <property type="entry name" value="OS01G0690200 PROTEIN"/>
    <property type="match status" value="1"/>
</dbReference>
<comment type="catalytic activity">
    <reaction evidence="6">
        <text>L-seryl-[protein] + ATP = O-phospho-L-seryl-[protein] + ADP + H(+)</text>
        <dbReference type="Rhea" id="RHEA:17989"/>
        <dbReference type="Rhea" id="RHEA-COMP:9863"/>
        <dbReference type="Rhea" id="RHEA-COMP:11604"/>
        <dbReference type="ChEBI" id="CHEBI:15378"/>
        <dbReference type="ChEBI" id="CHEBI:29999"/>
        <dbReference type="ChEBI" id="CHEBI:30616"/>
        <dbReference type="ChEBI" id="CHEBI:83421"/>
        <dbReference type="ChEBI" id="CHEBI:456216"/>
        <dbReference type="EC" id="2.7.11.1"/>
    </reaction>
</comment>
<dbReference type="GO" id="GO:0016020">
    <property type="term" value="C:membrane"/>
    <property type="evidence" value="ECO:0007669"/>
    <property type="project" value="UniProtKB-SubCell"/>
</dbReference>
<protein>
    <recommendedName>
        <fullName evidence="2">non-specific serine/threonine protein kinase</fullName>
        <ecNumber evidence="2">2.7.11.1</ecNumber>
    </recommendedName>
</protein>
<comment type="caution">
    <text evidence="10">The sequence shown here is derived from an EMBL/GenBank/DDBJ whole genome shotgun (WGS) entry which is preliminary data.</text>
</comment>
<sequence length="271" mass="29482">MASHASFILPFLLSSITLHLIILIQIIPSCSTDNYTNCRNLFDCGGKIKNIGFPFWGNARPEGCGYPELHLNCSGNSTFITIQDVKYMVLDANADQHVLRIARLDYMEDLCPTKFLNTSLDHKVFEYMPDQQYQNLTLLYGCPASPPPNSSKFGQFRCPVNDDKNLIYPLSGDISGYSLLCYTSVVVPVVSSILLDNIVDLGEVQGAMRDGFEVKWIVGGGECDECEKSGGVCGYDGGSNQTTCYCQDQSSGSLLKSCSSQGPSGSEVGNG</sequence>
<name>A0A834T7F7_9FABA</name>
<keyword evidence="4" id="KW-0325">Glycoprotein</keyword>
<accession>A0A834T7F7</accession>